<dbReference type="CDD" id="cd12148">
    <property type="entry name" value="fungal_TF_MHR"/>
    <property type="match status" value="1"/>
</dbReference>
<dbReference type="EMBL" id="JAZAVJ010000051">
    <property type="protein sequence ID" value="KAK7418023.1"/>
    <property type="molecule type" value="Genomic_DNA"/>
</dbReference>
<sequence length="528" mass="59867">MPSSQVTRQQALLKRLWWCCIIRDRSMGLLMRIPIQIRKDQFDFNASPLGVDDLRDEFERSKVYNPETKSVLAEIVAQWSHFNIVLTDVLTLCFPLQGRQRQDLNSDNSALLGKCKHELKRWYDQATLRLSMIPGAYCSHILRDEEIRHDSVTLYSNLLLMYYHSSRAALCHHAVLYLDTLQGGGRTRDDFLTNDLSIILDNQHELQDAATSITECHKQLVRLNLARWLPAPAIGCTLLPLVLNILDIKLAAPTNSFEPTSRPTPALKQRELNTLIEVMKSYQLRYDGVDWASEIVRHIINLAQLDNLAPQIQRPKIDWTHIFAFQPSSYLRLAMALDLSLSKGRIAQDGDFPLSLRGLFAVNFSPIKEIFQPNSTSFYATNSQIFTDTRRDIGVIPLVGLALESVNRRARLSLDTDQINRTIHEVPRDESFINWASIGHNNTRMSLSEELGDLGTVADGMFLPQSERRCGSDESVDNEMEEMSGDNPLDCTGNTSQEEMMSEDDTGHETAIELIEAMRDGSMGECIT</sequence>
<evidence type="ECO:0000256" key="2">
    <source>
        <dbReference type="SAM" id="MobiDB-lite"/>
    </source>
</evidence>
<evidence type="ECO:0000313" key="4">
    <source>
        <dbReference type="EMBL" id="KAK7418023.1"/>
    </source>
</evidence>
<evidence type="ECO:0000259" key="3">
    <source>
        <dbReference type="Pfam" id="PF04082"/>
    </source>
</evidence>
<name>A0ABR1HAY5_9HYPO</name>
<keyword evidence="1" id="KW-0539">Nucleus</keyword>
<dbReference type="PANTHER" id="PTHR47425">
    <property type="entry name" value="FARB-RELATED"/>
    <property type="match status" value="1"/>
</dbReference>
<dbReference type="PANTHER" id="PTHR47425:SF2">
    <property type="entry name" value="FARB-RELATED"/>
    <property type="match status" value="1"/>
</dbReference>
<reference evidence="4 5" key="1">
    <citation type="journal article" date="2025" name="Microbiol. Resour. Announc.">
        <title>Draft genome sequences for Neonectria magnoliae and Neonectria punicea, canker pathogens of Liriodendron tulipifera and Acer saccharum in West Virginia.</title>
        <authorList>
            <person name="Petronek H.M."/>
            <person name="Kasson M.T."/>
            <person name="Metheny A.M."/>
            <person name="Stauder C.M."/>
            <person name="Lovett B."/>
            <person name="Lynch S.C."/>
            <person name="Garnas J.R."/>
            <person name="Kasson L.R."/>
            <person name="Stajich J.E."/>
        </authorList>
    </citation>
    <scope>NUCLEOTIDE SEQUENCE [LARGE SCALE GENOMIC DNA]</scope>
    <source>
        <strain evidence="4 5">NRRL 64653</strain>
    </source>
</reference>
<feature type="compositionally biased region" description="Acidic residues" evidence="2">
    <location>
        <begin position="474"/>
        <end position="484"/>
    </location>
</feature>
<dbReference type="Pfam" id="PF04082">
    <property type="entry name" value="Fungal_trans"/>
    <property type="match status" value="1"/>
</dbReference>
<dbReference type="InterPro" id="IPR007219">
    <property type="entry name" value="XnlR_reg_dom"/>
</dbReference>
<keyword evidence="5" id="KW-1185">Reference proteome</keyword>
<organism evidence="4 5">
    <name type="scientific">Neonectria punicea</name>
    <dbReference type="NCBI Taxonomy" id="979145"/>
    <lineage>
        <taxon>Eukaryota</taxon>
        <taxon>Fungi</taxon>
        <taxon>Dikarya</taxon>
        <taxon>Ascomycota</taxon>
        <taxon>Pezizomycotina</taxon>
        <taxon>Sordariomycetes</taxon>
        <taxon>Hypocreomycetidae</taxon>
        <taxon>Hypocreales</taxon>
        <taxon>Nectriaceae</taxon>
        <taxon>Neonectria</taxon>
    </lineage>
</organism>
<evidence type="ECO:0000256" key="1">
    <source>
        <dbReference type="ARBA" id="ARBA00023242"/>
    </source>
</evidence>
<feature type="region of interest" description="Disordered" evidence="2">
    <location>
        <begin position="468"/>
        <end position="490"/>
    </location>
</feature>
<protein>
    <recommendedName>
        <fullName evidence="3">Xylanolytic transcriptional activator regulatory domain-containing protein</fullName>
    </recommendedName>
</protein>
<dbReference type="InterPro" id="IPR052761">
    <property type="entry name" value="Fungal_Detox/Toxin_TFs"/>
</dbReference>
<evidence type="ECO:0000313" key="5">
    <source>
        <dbReference type="Proteomes" id="UP001498476"/>
    </source>
</evidence>
<feature type="domain" description="Xylanolytic transcriptional activator regulatory" evidence="3">
    <location>
        <begin position="9"/>
        <end position="123"/>
    </location>
</feature>
<dbReference type="Proteomes" id="UP001498476">
    <property type="component" value="Unassembled WGS sequence"/>
</dbReference>
<proteinExistence type="predicted"/>
<comment type="caution">
    <text evidence="4">The sequence shown here is derived from an EMBL/GenBank/DDBJ whole genome shotgun (WGS) entry which is preliminary data.</text>
</comment>
<gene>
    <name evidence="4" type="ORF">QQX98_004162</name>
</gene>
<accession>A0ABR1HAY5</accession>